<gene>
    <name evidence="1" type="ORF">E9229_001778</name>
</gene>
<dbReference type="EMBL" id="JACHVS010000001">
    <property type="protein sequence ID" value="MBB2995587.1"/>
    <property type="molecule type" value="Genomic_DNA"/>
</dbReference>
<sequence>MPVVIWGPGEPAQMHARDESLALESLELAHDQFQVVVARWSAG</sequence>
<reference evidence="1 2" key="1">
    <citation type="submission" date="2020-08" db="EMBL/GenBank/DDBJ databases">
        <title>Sequencing the genomes of 1000 actinobacteria strains.</title>
        <authorList>
            <person name="Klenk H.-P."/>
        </authorList>
    </citation>
    <scope>NUCLEOTIDE SEQUENCE [LARGE SCALE GENOMIC DNA]</scope>
    <source>
        <strain evidence="1 2">DSM 22826</strain>
    </source>
</reference>
<dbReference type="AlphaFoldDB" id="A0A839QIH8"/>
<accession>A0A839QIH8</accession>
<dbReference type="Gene3D" id="3.40.630.10">
    <property type="entry name" value="Zn peptidases"/>
    <property type="match status" value="1"/>
</dbReference>
<evidence type="ECO:0000313" key="2">
    <source>
        <dbReference type="Proteomes" id="UP000523000"/>
    </source>
</evidence>
<protein>
    <submittedName>
        <fullName evidence="1">Acetylornithine deacetylase/succinyl-diaminopimelate desuccinylase-like protein</fullName>
    </submittedName>
</protein>
<evidence type="ECO:0000313" key="1">
    <source>
        <dbReference type="EMBL" id="MBB2995587.1"/>
    </source>
</evidence>
<dbReference type="Proteomes" id="UP000523000">
    <property type="component" value="Unassembled WGS sequence"/>
</dbReference>
<keyword evidence="2" id="KW-1185">Reference proteome</keyword>
<name>A0A839QIH8_9MICC</name>
<proteinExistence type="predicted"/>
<comment type="caution">
    <text evidence="1">The sequence shown here is derived from an EMBL/GenBank/DDBJ whole genome shotgun (WGS) entry which is preliminary data.</text>
</comment>
<organism evidence="1 2">
    <name type="scientific">Paeniglutamicibacter cryotolerans</name>
    <dbReference type="NCBI Taxonomy" id="670079"/>
    <lineage>
        <taxon>Bacteria</taxon>
        <taxon>Bacillati</taxon>
        <taxon>Actinomycetota</taxon>
        <taxon>Actinomycetes</taxon>
        <taxon>Micrococcales</taxon>
        <taxon>Micrococcaceae</taxon>
        <taxon>Paeniglutamicibacter</taxon>
    </lineage>
</organism>